<dbReference type="AlphaFoldDB" id="A0A1U9NNK9"/>
<sequence length="145" mass="16861">MQSIDMYIYKINNRRDPMDGVDTKDTQPRAEQTLSISIPDSIPADYAEDFLERHAMLAVDGGLDDYDAAVQAEEEVLARIMHTYTARCYILWGEYHRDKWRSPIDRRVYHNNKPQTICVALTGTDREDALSKLDTDAEEFIEWWG</sequence>
<gene>
    <name evidence="1" type="ORF">STSP2_02387</name>
</gene>
<name>A0A1U9NNK9_9BACT</name>
<dbReference type="EMBL" id="CP019791">
    <property type="protein sequence ID" value="AQT69200.1"/>
    <property type="molecule type" value="Genomic_DNA"/>
</dbReference>
<reference evidence="2" key="1">
    <citation type="submission" date="2017-02" db="EMBL/GenBank/DDBJ databases">
        <title>Comparative genomics and description of representatives of a novel lineage of planctomycetes thriving in anoxic sediments.</title>
        <authorList>
            <person name="Spring S."/>
            <person name="Bunk B."/>
            <person name="Sproer C."/>
        </authorList>
    </citation>
    <scope>NUCLEOTIDE SEQUENCE [LARGE SCALE GENOMIC DNA]</scope>
    <source>
        <strain evidence="2">ST-NAGAB-D1</strain>
    </source>
</reference>
<organism evidence="1 2">
    <name type="scientific">Anaerohalosphaera lusitana</name>
    <dbReference type="NCBI Taxonomy" id="1936003"/>
    <lineage>
        <taxon>Bacteria</taxon>
        <taxon>Pseudomonadati</taxon>
        <taxon>Planctomycetota</taxon>
        <taxon>Phycisphaerae</taxon>
        <taxon>Sedimentisphaerales</taxon>
        <taxon>Anaerohalosphaeraceae</taxon>
        <taxon>Anaerohalosphaera</taxon>
    </lineage>
</organism>
<evidence type="ECO:0000313" key="2">
    <source>
        <dbReference type="Proteomes" id="UP000189674"/>
    </source>
</evidence>
<accession>A0A1U9NNK9</accession>
<dbReference type="Proteomes" id="UP000189674">
    <property type="component" value="Chromosome"/>
</dbReference>
<dbReference type="STRING" id="1936003.STSP2_02387"/>
<evidence type="ECO:0000313" key="1">
    <source>
        <dbReference type="EMBL" id="AQT69200.1"/>
    </source>
</evidence>
<dbReference type="KEGG" id="alus:STSP2_02387"/>
<proteinExistence type="predicted"/>
<keyword evidence="2" id="KW-1185">Reference proteome</keyword>
<protein>
    <submittedName>
        <fullName evidence="1">Uncharacterized protein</fullName>
    </submittedName>
</protein>